<dbReference type="GO" id="GO:0008168">
    <property type="term" value="F:methyltransferase activity"/>
    <property type="evidence" value="ECO:0007669"/>
    <property type="project" value="UniProtKB-KW"/>
</dbReference>
<evidence type="ECO:0000313" key="1">
    <source>
        <dbReference type="EMBL" id="KAL2837431.1"/>
    </source>
</evidence>
<dbReference type="GeneID" id="98162512"/>
<name>A0ABR4JC44_9EURO</name>
<gene>
    <name evidence="1" type="ORF">BJX68DRAFT_273049</name>
</gene>
<evidence type="ECO:0000313" key="2">
    <source>
        <dbReference type="Proteomes" id="UP001610444"/>
    </source>
</evidence>
<dbReference type="Gene3D" id="3.40.50.150">
    <property type="entry name" value="Vaccinia Virus protein VP39"/>
    <property type="match status" value="1"/>
</dbReference>
<dbReference type="CDD" id="cd02440">
    <property type="entry name" value="AdoMet_MTases"/>
    <property type="match status" value="1"/>
</dbReference>
<dbReference type="Pfam" id="PF13489">
    <property type="entry name" value="Methyltransf_23"/>
    <property type="match status" value="1"/>
</dbReference>
<organism evidence="1 2">
    <name type="scientific">Aspergillus pseudodeflectus</name>
    <dbReference type="NCBI Taxonomy" id="176178"/>
    <lineage>
        <taxon>Eukaryota</taxon>
        <taxon>Fungi</taxon>
        <taxon>Dikarya</taxon>
        <taxon>Ascomycota</taxon>
        <taxon>Pezizomycotina</taxon>
        <taxon>Eurotiomycetes</taxon>
        <taxon>Eurotiomycetidae</taxon>
        <taxon>Eurotiales</taxon>
        <taxon>Aspergillaceae</taxon>
        <taxon>Aspergillus</taxon>
        <taxon>Aspergillus subgen. Nidulantes</taxon>
    </lineage>
</organism>
<dbReference type="GO" id="GO:0032259">
    <property type="term" value="P:methylation"/>
    <property type="evidence" value="ECO:0007669"/>
    <property type="project" value="UniProtKB-KW"/>
</dbReference>
<dbReference type="Proteomes" id="UP001610444">
    <property type="component" value="Unassembled WGS sequence"/>
</dbReference>
<proteinExistence type="predicted"/>
<dbReference type="PANTHER" id="PTHR43591:SF96">
    <property type="entry name" value="PUTATIVE-RELATED"/>
    <property type="match status" value="1"/>
</dbReference>
<keyword evidence="2" id="KW-1185">Reference proteome</keyword>
<dbReference type="PANTHER" id="PTHR43591">
    <property type="entry name" value="METHYLTRANSFERASE"/>
    <property type="match status" value="1"/>
</dbReference>
<keyword evidence="1" id="KW-0808">Transferase</keyword>
<sequence>MEHKDNYVLARDLHGSLRLDCQHHLFRMHNGYVLHPAIPIHPDMKIAEIGTGTGIWLLELASQLPSSVLLDGFDISDNLFPHHSLLPSNIRFGVMDSFGDVPEELVGKYDVVHLRLWCCVVTGGDPSKLIQGAMRLLKPGGYLQWDESDPRKPFDKGEHAEAFLPVALSIYQRFNLDFSWIPELDKNAEKEGLDVVEFKTGSFPTSMLPLVTKTHLSAHAELIASAYGAQSASLPPREDAENCFYKLIDATKTGAVYHWSPIMLLAQKPR</sequence>
<dbReference type="EMBL" id="JBFXLR010000097">
    <property type="protein sequence ID" value="KAL2837431.1"/>
    <property type="molecule type" value="Genomic_DNA"/>
</dbReference>
<reference evidence="1 2" key="1">
    <citation type="submission" date="2024-07" db="EMBL/GenBank/DDBJ databases">
        <title>Section-level genome sequencing and comparative genomics of Aspergillus sections Usti and Cavernicolus.</title>
        <authorList>
            <consortium name="Lawrence Berkeley National Laboratory"/>
            <person name="Nybo J.L."/>
            <person name="Vesth T.C."/>
            <person name="Theobald S."/>
            <person name="Frisvad J.C."/>
            <person name="Larsen T.O."/>
            <person name="Kjaerboelling I."/>
            <person name="Rothschild-Mancinelli K."/>
            <person name="Lyhne E.K."/>
            <person name="Kogle M.E."/>
            <person name="Barry K."/>
            <person name="Clum A."/>
            <person name="Na H."/>
            <person name="Ledsgaard L."/>
            <person name="Lin J."/>
            <person name="Lipzen A."/>
            <person name="Kuo A."/>
            <person name="Riley R."/>
            <person name="Mondo S."/>
            <person name="LaButti K."/>
            <person name="Haridas S."/>
            <person name="Pangalinan J."/>
            <person name="Salamov A.A."/>
            <person name="Simmons B.A."/>
            <person name="Magnuson J.K."/>
            <person name="Chen J."/>
            <person name="Drula E."/>
            <person name="Henrissat B."/>
            <person name="Wiebenga A."/>
            <person name="Lubbers R.J."/>
            <person name="Gomes A.C."/>
            <person name="Macurrencykelacurrency M.R."/>
            <person name="Stajich J."/>
            <person name="Grigoriev I.V."/>
            <person name="Mortensen U.H."/>
            <person name="De vries R.P."/>
            <person name="Baker S.E."/>
            <person name="Andersen M.R."/>
        </authorList>
    </citation>
    <scope>NUCLEOTIDE SEQUENCE [LARGE SCALE GENOMIC DNA]</scope>
    <source>
        <strain evidence="1 2">CBS 756.74</strain>
    </source>
</reference>
<keyword evidence="1" id="KW-0489">Methyltransferase</keyword>
<dbReference type="SUPFAM" id="SSF53335">
    <property type="entry name" value="S-adenosyl-L-methionine-dependent methyltransferases"/>
    <property type="match status" value="1"/>
</dbReference>
<protein>
    <submittedName>
        <fullName evidence="1">S-adenosyl-L-methionine-dependent methyltransferase</fullName>
    </submittedName>
</protein>
<accession>A0ABR4JC44</accession>
<dbReference type="InterPro" id="IPR029063">
    <property type="entry name" value="SAM-dependent_MTases_sf"/>
</dbReference>
<comment type="caution">
    <text evidence="1">The sequence shown here is derived from an EMBL/GenBank/DDBJ whole genome shotgun (WGS) entry which is preliminary data.</text>
</comment>
<dbReference type="RefSeq" id="XP_070892533.1">
    <property type="nucleotide sequence ID" value="XM_071047348.1"/>
</dbReference>